<dbReference type="AlphaFoldDB" id="L5JX62"/>
<dbReference type="InParanoid" id="L5JX62"/>
<accession>L5JX62</accession>
<dbReference type="Proteomes" id="UP000010552">
    <property type="component" value="Unassembled WGS sequence"/>
</dbReference>
<evidence type="ECO:0000313" key="1">
    <source>
        <dbReference type="EMBL" id="ELK04034.1"/>
    </source>
</evidence>
<dbReference type="EMBL" id="KB031072">
    <property type="protein sequence ID" value="ELK04034.1"/>
    <property type="molecule type" value="Genomic_DNA"/>
</dbReference>
<protein>
    <submittedName>
        <fullName evidence="1">Uncharacterized protein</fullName>
    </submittedName>
</protein>
<reference evidence="2" key="1">
    <citation type="journal article" date="2013" name="Science">
        <title>Comparative analysis of bat genomes provides insight into the evolution of flight and immunity.</title>
        <authorList>
            <person name="Zhang G."/>
            <person name="Cowled C."/>
            <person name="Shi Z."/>
            <person name="Huang Z."/>
            <person name="Bishop-Lilly K.A."/>
            <person name="Fang X."/>
            <person name="Wynne J.W."/>
            <person name="Xiong Z."/>
            <person name="Baker M.L."/>
            <person name="Zhao W."/>
            <person name="Tachedjian M."/>
            <person name="Zhu Y."/>
            <person name="Zhou P."/>
            <person name="Jiang X."/>
            <person name="Ng J."/>
            <person name="Yang L."/>
            <person name="Wu L."/>
            <person name="Xiao J."/>
            <person name="Feng Y."/>
            <person name="Chen Y."/>
            <person name="Sun X."/>
            <person name="Zhang Y."/>
            <person name="Marsh G.A."/>
            <person name="Crameri G."/>
            <person name="Broder C.C."/>
            <person name="Frey K.G."/>
            <person name="Wang L.F."/>
            <person name="Wang J."/>
        </authorList>
    </citation>
    <scope>NUCLEOTIDE SEQUENCE [LARGE SCALE GENOMIC DNA]</scope>
</reference>
<evidence type="ECO:0000313" key="2">
    <source>
        <dbReference type="Proteomes" id="UP000010552"/>
    </source>
</evidence>
<gene>
    <name evidence="1" type="ORF">PAL_GLEAN10024156</name>
</gene>
<sequence length="87" mass="9237">MGDDNPRAPCALDGEVHLVGRTGSPGGMEQGHGRNVDRPNKLGGAEMMYHRAAAGPETQVEGEKAKEVRKLNTVGGGGKWLRKNDKS</sequence>
<organism evidence="1 2">
    <name type="scientific">Pteropus alecto</name>
    <name type="common">Black flying fox</name>
    <dbReference type="NCBI Taxonomy" id="9402"/>
    <lineage>
        <taxon>Eukaryota</taxon>
        <taxon>Metazoa</taxon>
        <taxon>Chordata</taxon>
        <taxon>Craniata</taxon>
        <taxon>Vertebrata</taxon>
        <taxon>Euteleostomi</taxon>
        <taxon>Mammalia</taxon>
        <taxon>Eutheria</taxon>
        <taxon>Laurasiatheria</taxon>
        <taxon>Chiroptera</taxon>
        <taxon>Yinpterochiroptera</taxon>
        <taxon>Pteropodoidea</taxon>
        <taxon>Pteropodidae</taxon>
        <taxon>Pteropodinae</taxon>
        <taxon>Pteropus</taxon>
    </lineage>
</organism>
<keyword evidence="2" id="KW-1185">Reference proteome</keyword>
<proteinExistence type="predicted"/>
<name>L5JX62_PTEAL</name>